<comment type="caution">
    <text evidence="2">The sequence shown here is derived from an EMBL/GenBank/DDBJ whole genome shotgun (WGS) entry which is preliminary data.</text>
</comment>
<keyword evidence="3" id="KW-1185">Reference proteome</keyword>
<reference evidence="2 3" key="1">
    <citation type="submission" date="2020-04" db="EMBL/GenBank/DDBJ databases">
        <title>MicrobeNet Type strains.</title>
        <authorList>
            <person name="Nicholson A.C."/>
        </authorList>
    </citation>
    <scope>NUCLEOTIDE SEQUENCE [LARGE SCALE GENOMIC DNA]</scope>
    <source>
        <strain evidence="2 3">JCM 3332</strain>
    </source>
</reference>
<dbReference type="EMBL" id="JAAXOT010000005">
    <property type="protein sequence ID" value="NKY56936.1"/>
    <property type="molecule type" value="Genomic_DNA"/>
</dbReference>
<feature type="transmembrane region" description="Helical" evidence="1">
    <location>
        <begin position="20"/>
        <end position="41"/>
    </location>
</feature>
<proteinExistence type="predicted"/>
<keyword evidence="1" id="KW-1133">Transmembrane helix</keyword>
<keyword evidence="1" id="KW-0812">Transmembrane</keyword>
<name>A0A846YBD9_9NOCA</name>
<evidence type="ECO:0000313" key="2">
    <source>
        <dbReference type="EMBL" id="NKY56936.1"/>
    </source>
</evidence>
<gene>
    <name evidence="2" type="ORF">HGA15_12380</name>
</gene>
<protein>
    <submittedName>
        <fullName evidence="2">Uncharacterized protein</fullName>
    </submittedName>
</protein>
<sequence>MAHGMRVDGAAAGAGLDFRLPAQVFALFAGCSAVLMAYFPIGPEVSRTNLM</sequence>
<organism evidence="2 3">
    <name type="scientific">Nocardia flavorosea</name>
    <dbReference type="NCBI Taxonomy" id="53429"/>
    <lineage>
        <taxon>Bacteria</taxon>
        <taxon>Bacillati</taxon>
        <taxon>Actinomycetota</taxon>
        <taxon>Actinomycetes</taxon>
        <taxon>Mycobacteriales</taxon>
        <taxon>Nocardiaceae</taxon>
        <taxon>Nocardia</taxon>
    </lineage>
</organism>
<dbReference type="PROSITE" id="PS51257">
    <property type="entry name" value="PROKAR_LIPOPROTEIN"/>
    <property type="match status" value="1"/>
</dbReference>
<dbReference type="RefSeq" id="WP_157116697.1">
    <property type="nucleotide sequence ID" value="NZ_JARWNH010000057.1"/>
</dbReference>
<dbReference type="Proteomes" id="UP000570678">
    <property type="component" value="Unassembled WGS sequence"/>
</dbReference>
<evidence type="ECO:0000313" key="3">
    <source>
        <dbReference type="Proteomes" id="UP000570678"/>
    </source>
</evidence>
<evidence type="ECO:0000256" key="1">
    <source>
        <dbReference type="SAM" id="Phobius"/>
    </source>
</evidence>
<accession>A0A846YBD9</accession>
<keyword evidence="1" id="KW-0472">Membrane</keyword>
<dbReference type="AlphaFoldDB" id="A0A846YBD9"/>